<reference evidence="2 3" key="1">
    <citation type="submission" date="2024-03" db="EMBL/GenBank/DDBJ databases">
        <title>Rhodococcus navarretei sp. nov. and Pseudarthrobacter quantumdoti sp. nov., two new species with the ability to biosynthesize Quantum Dots isolated from soil samples at Union Glacier, Antarctica.</title>
        <authorList>
            <person name="Vargas M."/>
        </authorList>
    </citation>
    <scope>NUCLEOTIDE SEQUENCE [LARGE SCALE GENOMIC DNA]</scope>
    <source>
        <strain evidence="2 3">EXRC-4A-4</strain>
    </source>
</reference>
<sequence length="291" mass="30328">MGRSAGCTPGGAVAATWGFPASGWVLRHCRPEVSRWPTSADAVSAGVHNRVVHSRFDTRTAIVLPGTGSDARFAADAFSAAFDGVGLTTIAVEPDPADVVQSYLSALDDAADRHGRIVVAGISLGAAVAVRWAADHASNTTALALALPAWTGDPTGSPAALSAEFTARSLREHGLDAVTAAMAASSPPWLARTLRRSWAAQWPALPDALDQAARYRSLEPDELARIELPAIVVGAVDDAVHPIEVARQWARALPNCELRTVTLDDIGRDPGCLGRAAVDGLDGRSTHPPSC</sequence>
<dbReference type="SUPFAM" id="SSF53474">
    <property type="entry name" value="alpha/beta-Hydrolases"/>
    <property type="match status" value="1"/>
</dbReference>
<dbReference type="Gene3D" id="3.40.50.1820">
    <property type="entry name" value="alpha/beta hydrolase"/>
    <property type="match status" value="1"/>
</dbReference>
<evidence type="ECO:0000313" key="2">
    <source>
        <dbReference type="EMBL" id="MEK8071784.1"/>
    </source>
</evidence>
<protein>
    <submittedName>
        <fullName evidence="2">Alpha/beta fold hydrolase</fullName>
    </submittedName>
</protein>
<accession>A0ABU9CWP6</accession>
<keyword evidence="3" id="KW-1185">Reference proteome</keyword>
<comment type="caution">
    <text evidence="2">The sequence shown here is derived from an EMBL/GenBank/DDBJ whole genome shotgun (WGS) entry which is preliminary data.</text>
</comment>
<evidence type="ECO:0000259" key="1">
    <source>
        <dbReference type="Pfam" id="PF12697"/>
    </source>
</evidence>
<dbReference type="InterPro" id="IPR000073">
    <property type="entry name" value="AB_hydrolase_1"/>
</dbReference>
<dbReference type="Pfam" id="PF12697">
    <property type="entry name" value="Abhydrolase_6"/>
    <property type="match status" value="1"/>
</dbReference>
<dbReference type="Proteomes" id="UP001456513">
    <property type="component" value="Unassembled WGS sequence"/>
</dbReference>
<name>A0ABU9CWP6_9NOCA</name>
<dbReference type="InterPro" id="IPR029058">
    <property type="entry name" value="AB_hydrolase_fold"/>
</dbReference>
<evidence type="ECO:0000313" key="3">
    <source>
        <dbReference type="Proteomes" id="UP001456513"/>
    </source>
</evidence>
<dbReference type="GO" id="GO:0016787">
    <property type="term" value="F:hydrolase activity"/>
    <property type="evidence" value="ECO:0007669"/>
    <property type="project" value="UniProtKB-KW"/>
</dbReference>
<feature type="domain" description="AB hydrolase-1" evidence="1">
    <location>
        <begin position="20"/>
        <end position="259"/>
    </location>
</feature>
<proteinExistence type="predicted"/>
<organism evidence="2 3">
    <name type="scientific">Rhodococcus navarretei</name>
    <dbReference type="NCBI Taxonomy" id="3128981"/>
    <lineage>
        <taxon>Bacteria</taxon>
        <taxon>Bacillati</taxon>
        <taxon>Actinomycetota</taxon>
        <taxon>Actinomycetes</taxon>
        <taxon>Mycobacteriales</taxon>
        <taxon>Nocardiaceae</taxon>
        <taxon>Rhodococcus</taxon>
    </lineage>
</organism>
<keyword evidence="2" id="KW-0378">Hydrolase</keyword>
<gene>
    <name evidence="2" type="ORF">AABD04_13165</name>
</gene>
<dbReference type="EMBL" id="JBBPCN010000001">
    <property type="protein sequence ID" value="MEK8071784.1"/>
    <property type="molecule type" value="Genomic_DNA"/>
</dbReference>